<comment type="caution">
    <text evidence="2">The sequence shown here is derived from an EMBL/GenBank/DDBJ whole genome shotgun (WGS) entry which is preliminary data.</text>
</comment>
<evidence type="ECO:0000313" key="2">
    <source>
        <dbReference type="EMBL" id="MFC5916380.1"/>
    </source>
</evidence>
<dbReference type="SUPFAM" id="SSF53474">
    <property type="entry name" value="alpha/beta-Hydrolases"/>
    <property type="match status" value="1"/>
</dbReference>
<accession>A0ABW1GNE7</accession>
<protein>
    <submittedName>
        <fullName evidence="2">Alpha/beta hydrolase</fullName>
    </submittedName>
</protein>
<dbReference type="GO" id="GO:0016787">
    <property type="term" value="F:hydrolase activity"/>
    <property type="evidence" value="ECO:0007669"/>
    <property type="project" value="UniProtKB-KW"/>
</dbReference>
<dbReference type="InterPro" id="IPR010427">
    <property type="entry name" value="DUF1023"/>
</dbReference>
<feature type="domain" description="DUF1023" evidence="1">
    <location>
        <begin position="344"/>
        <end position="521"/>
    </location>
</feature>
<dbReference type="InterPro" id="IPR029058">
    <property type="entry name" value="AB_hydrolase_fold"/>
</dbReference>
<reference evidence="3" key="1">
    <citation type="journal article" date="2019" name="Int. J. Syst. Evol. Microbiol.">
        <title>The Global Catalogue of Microorganisms (GCM) 10K type strain sequencing project: providing services to taxonomists for standard genome sequencing and annotation.</title>
        <authorList>
            <consortium name="The Broad Institute Genomics Platform"/>
            <consortium name="The Broad Institute Genome Sequencing Center for Infectious Disease"/>
            <person name="Wu L."/>
            <person name="Ma J."/>
        </authorList>
    </citation>
    <scope>NUCLEOTIDE SEQUENCE [LARGE SCALE GENOMIC DNA]</scope>
    <source>
        <strain evidence="3">JCM 4147</strain>
    </source>
</reference>
<dbReference type="EMBL" id="JBHSPU010000020">
    <property type="protein sequence ID" value="MFC5916380.1"/>
    <property type="molecule type" value="Genomic_DNA"/>
</dbReference>
<dbReference type="Proteomes" id="UP001596200">
    <property type="component" value="Unassembled WGS sequence"/>
</dbReference>
<evidence type="ECO:0000313" key="3">
    <source>
        <dbReference type="Proteomes" id="UP001596200"/>
    </source>
</evidence>
<dbReference type="RefSeq" id="WP_344506839.1">
    <property type="nucleotide sequence ID" value="NZ_BAAATU010000001.1"/>
</dbReference>
<gene>
    <name evidence="2" type="ORF">ACFP1B_23570</name>
</gene>
<keyword evidence="3" id="KW-1185">Reference proteome</keyword>
<dbReference type="Pfam" id="PF06259">
    <property type="entry name" value="Abhydrolase_8"/>
    <property type="match status" value="1"/>
</dbReference>
<keyword evidence="2" id="KW-0378">Hydrolase</keyword>
<evidence type="ECO:0000259" key="1">
    <source>
        <dbReference type="Pfam" id="PF06259"/>
    </source>
</evidence>
<proteinExistence type="predicted"/>
<name>A0ABW1GNE7_9ACTN</name>
<sequence>MTPAPAGLTWQRLRDLELPELTGAADGWRAVSVFADAARERVDGDMSGRLARTQDSESARAAVKRLKRLSENYHYVHTETGLVRGVLDGLASELGPPQRRLREALDDAASLGYTVNDNGSIDYPPGGENELTGEPVPGGSVVGSNGLLGAGNPGLYRDANGMLDPARGPGAPALKSPNPHRARAQDIADRIAHALREAHETDARYSSALNKLKAAPGLTVDSRTWADVGSDVGVVSQAARAYLEKHLPLDKSPAERKEWWDHLGKEQREEYLSAFPGVIGNLDGIPALVRDEANRENLHLLIGQLDVKHDDASREMLGGLRVIQEKLEKGGKVPMYLLGIGDTGNGRAIIAYGNPDTADNVSAYVPGLGTKLDAEFADGTVERALQTARGAQNADPSSSTSSIVWLGYDAPQVTPGDLASGNSVMFRNDAEAGAPAYNTFMEGISATHEGGDPHVTAIGHSYGSLTVGLAAQSKGGIPGADDIILVGSPGTGADNAQDLNVGKGHVFVGAAENDIVTKLPNHAEASGMASGAVGGGSAGFVLGAGMAGPPGALLGGGAGAFVGGLTGYTAQDAQTDPDERWFGTDPASADFGATRFAVKDGATVLEDRGELSAHSNYFSRTKDQISADNIANIVVGKSDRITLETPR</sequence>
<organism evidence="2 3">
    <name type="scientific">Streptomyces pulveraceus</name>
    <dbReference type="NCBI Taxonomy" id="68258"/>
    <lineage>
        <taxon>Bacteria</taxon>
        <taxon>Bacillati</taxon>
        <taxon>Actinomycetota</taxon>
        <taxon>Actinomycetes</taxon>
        <taxon>Kitasatosporales</taxon>
        <taxon>Streptomycetaceae</taxon>
        <taxon>Streptomyces</taxon>
    </lineage>
</organism>